<accession>A0A9P9WVD7</accession>
<feature type="repeat" description="RCC1" evidence="3">
    <location>
        <begin position="277"/>
        <end position="314"/>
    </location>
</feature>
<dbReference type="PRINTS" id="PR00633">
    <property type="entry name" value="RCCNDNSATION"/>
</dbReference>
<feature type="repeat" description="RCC1" evidence="3">
    <location>
        <begin position="119"/>
        <end position="171"/>
    </location>
</feature>
<dbReference type="GO" id="GO:0005737">
    <property type="term" value="C:cytoplasm"/>
    <property type="evidence" value="ECO:0007669"/>
    <property type="project" value="TreeGrafter"/>
</dbReference>
<feature type="domain" description="RCC1-like" evidence="4">
    <location>
        <begin position="4"/>
        <end position="368"/>
    </location>
</feature>
<dbReference type="PROSITE" id="PS00626">
    <property type="entry name" value="RCC1_2"/>
    <property type="match status" value="1"/>
</dbReference>
<dbReference type="SUPFAM" id="SSF50985">
    <property type="entry name" value="RCC1/BLIP-II"/>
    <property type="match status" value="1"/>
</dbReference>
<dbReference type="InterPro" id="IPR009091">
    <property type="entry name" value="RCC1/BLIP-II"/>
</dbReference>
<reference evidence="5" key="1">
    <citation type="submission" date="2021-03" db="EMBL/GenBank/DDBJ databases">
        <title>Revisited historic fungal species revealed as producer of novel bioactive compounds through whole genome sequencing and comparative genomics.</title>
        <authorList>
            <person name="Vignolle G.A."/>
            <person name="Hochenegger N."/>
            <person name="Mach R.L."/>
            <person name="Mach-Aigner A.R."/>
            <person name="Javad Rahimi M."/>
            <person name="Salim K.A."/>
            <person name="Chan C.M."/>
            <person name="Lim L.B.L."/>
            <person name="Cai F."/>
            <person name="Druzhinina I.S."/>
            <person name="U'Ren J.M."/>
            <person name="Derntl C."/>
        </authorList>
    </citation>
    <scope>NUCLEOTIDE SEQUENCE</scope>
    <source>
        <strain evidence="5">TUCIM 5799</strain>
    </source>
</reference>
<evidence type="ECO:0000256" key="1">
    <source>
        <dbReference type="ARBA" id="ARBA00022658"/>
    </source>
</evidence>
<keyword evidence="6" id="KW-1185">Reference proteome</keyword>
<dbReference type="AlphaFoldDB" id="A0A9P9WVD7"/>
<keyword evidence="2" id="KW-0677">Repeat</keyword>
<feature type="repeat" description="RCC1" evidence="3">
    <location>
        <begin position="2"/>
        <end position="56"/>
    </location>
</feature>
<dbReference type="PROSITE" id="PS50012">
    <property type="entry name" value="RCC1_3"/>
    <property type="match status" value="4"/>
</dbReference>
<sequence>MSGLFALGSNGSGQLGLGHKEDVSVPKPVVFHCEPPSDPIVKVAAGGNHTIVLTDSGKAYWSGDSSKGACGITTISTADNAQFEELILSETESLGPIAAVACTWESSTFALKDEDGKATLLYSCGTGEQGQLGFEAKGIVEPRLIPNFPPPGTEVVHLEAGLAHMVAVLDTGEVYGWGNGRKGQLGQLVNLDDGGPSAPVIHLAPQKIGLGSEVDFKVISAVCGQHSTVLIGEEKEGKVAVLGPDKWGLKCNALKAVPGWVSITGSWGSVYALKSDGILIAWGRDDHGQLPPPGLPKLKSVQAGSEHVLAITESEEVITWGWGEHGNCGPQTDGNAGDVKGRWNTIASSTNLPDGSQVTAIGAGCATSWIYVQAEGIHL</sequence>
<dbReference type="InterPro" id="IPR000408">
    <property type="entry name" value="Reg_chr_condens"/>
</dbReference>
<evidence type="ECO:0000259" key="4">
    <source>
        <dbReference type="Pfam" id="PF25390"/>
    </source>
</evidence>
<evidence type="ECO:0000313" key="5">
    <source>
        <dbReference type="EMBL" id="KAI1879681.1"/>
    </source>
</evidence>
<evidence type="ECO:0000256" key="3">
    <source>
        <dbReference type="PROSITE-ProRule" id="PRU00235"/>
    </source>
</evidence>
<dbReference type="OrthoDB" id="5370059at2759"/>
<comment type="caution">
    <text evidence="5">The sequence shown here is derived from an EMBL/GenBank/DDBJ whole genome shotgun (WGS) entry which is preliminary data.</text>
</comment>
<dbReference type="PANTHER" id="PTHR45982">
    <property type="entry name" value="REGULATOR OF CHROMOSOME CONDENSATION"/>
    <property type="match status" value="1"/>
</dbReference>
<dbReference type="InterPro" id="IPR051553">
    <property type="entry name" value="Ran_GTPase-activating"/>
</dbReference>
<gene>
    <name evidence="5" type="ORF">JX265_002635</name>
</gene>
<dbReference type="PANTHER" id="PTHR45982:SF5">
    <property type="entry name" value="RCC DOMAIN-CONTAINING PROTEIN ATS1"/>
    <property type="match status" value="1"/>
</dbReference>
<dbReference type="InterPro" id="IPR058923">
    <property type="entry name" value="RCC1-like_dom"/>
</dbReference>
<dbReference type="GO" id="GO:0005085">
    <property type="term" value="F:guanyl-nucleotide exchange factor activity"/>
    <property type="evidence" value="ECO:0007669"/>
    <property type="project" value="TreeGrafter"/>
</dbReference>
<proteinExistence type="predicted"/>
<dbReference type="EMBL" id="JAFIMR010000004">
    <property type="protein sequence ID" value="KAI1879681.1"/>
    <property type="molecule type" value="Genomic_DNA"/>
</dbReference>
<feature type="repeat" description="RCC1" evidence="3">
    <location>
        <begin position="172"/>
        <end position="234"/>
    </location>
</feature>
<protein>
    <recommendedName>
        <fullName evidence="4">RCC1-like domain-containing protein</fullName>
    </recommendedName>
</protein>
<dbReference type="Gene3D" id="2.130.10.30">
    <property type="entry name" value="Regulator of chromosome condensation 1/beta-lactamase-inhibitor protein II"/>
    <property type="match status" value="2"/>
</dbReference>
<evidence type="ECO:0000313" key="6">
    <source>
        <dbReference type="Proteomes" id="UP000829685"/>
    </source>
</evidence>
<organism evidence="5 6">
    <name type="scientific">Neoarthrinium moseri</name>
    <dbReference type="NCBI Taxonomy" id="1658444"/>
    <lineage>
        <taxon>Eukaryota</taxon>
        <taxon>Fungi</taxon>
        <taxon>Dikarya</taxon>
        <taxon>Ascomycota</taxon>
        <taxon>Pezizomycotina</taxon>
        <taxon>Sordariomycetes</taxon>
        <taxon>Xylariomycetidae</taxon>
        <taxon>Amphisphaeriales</taxon>
        <taxon>Apiosporaceae</taxon>
        <taxon>Neoarthrinium</taxon>
    </lineage>
</organism>
<evidence type="ECO:0000256" key="2">
    <source>
        <dbReference type="ARBA" id="ARBA00022737"/>
    </source>
</evidence>
<name>A0A9P9WVD7_9PEZI</name>
<keyword evidence="1" id="KW-0344">Guanine-nucleotide releasing factor</keyword>
<dbReference type="Proteomes" id="UP000829685">
    <property type="component" value="Unassembled WGS sequence"/>
</dbReference>
<dbReference type="Pfam" id="PF25390">
    <property type="entry name" value="WD40_RLD"/>
    <property type="match status" value="1"/>
</dbReference>